<dbReference type="Gene3D" id="3.40.50.2300">
    <property type="match status" value="2"/>
</dbReference>
<dbReference type="AlphaFoldDB" id="A0A1I4P691"/>
<dbReference type="PROSITE" id="PS51257">
    <property type="entry name" value="PROKAR_LIPOPROTEIN"/>
    <property type="match status" value="1"/>
</dbReference>
<dbReference type="EMBL" id="FOTW01000015">
    <property type="protein sequence ID" value="SFM23301.1"/>
    <property type="molecule type" value="Genomic_DNA"/>
</dbReference>
<evidence type="ECO:0000256" key="1">
    <source>
        <dbReference type="ARBA" id="ARBA00010062"/>
    </source>
</evidence>
<dbReference type="Proteomes" id="UP000199470">
    <property type="component" value="Unassembled WGS sequence"/>
</dbReference>
<dbReference type="RefSeq" id="WP_174900558.1">
    <property type="nucleotide sequence ID" value="NZ_FOTW01000015.1"/>
</dbReference>
<dbReference type="InterPro" id="IPR028082">
    <property type="entry name" value="Peripla_BP_I"/>
</dbReference>
<organism evidence="5 6">
    <name type="scientific">Rugamonas rubra</name>
    <dbReference type="NCBI Taxonomy" id="758825"/>
    <lineage>
        <taxon>Bacteria</taxon>
        <taxon>Pseudomonadati</taxon>
        <taxon>Pseudomonadota</taxon>
        <taxon>Betaproteobacteria</taxon>
        <taxon>Burkholderiales</taxon>
        <taxon>Oxalobacteraceae</taxon>
        <taxon>Telluria group</taxon>
        <taxon>Rugamonas</taxon>
    </lineage>
</organism>
<dbReference type="PANTHER" id="PTHR47151">
    <property type="entry name" value="LEU/ILE/VAL-BINDING ABC TRANSPORTER SUBUNIT"/>
    <property type="match status" value="1"/>
</dbReference>
<gene>
    <name evidence="5" type="ORF">SAMN02982985_03291</name>
</gene>
<accession>A0A1I4P691</accession>
<evidence type="ECO:0000313" key="5">
    <source>
        <dbReference type="EMBL" id="SFM23301.1"/>
    </source>
</evidence>
<feature type="domain" description="Leucine-binding protein" evidence="4">
    <location>
        <begin position="39"/>
        <end position="362"/>
    </location>
</feature>
<reference evidence="5 6" key="1">
    <citation type="submission" date="2016-10" db="EMBL/GenBank/DDBJ databases">
        <authorList>
            <person name="de Groot N.N."/>
        </authorList>
    </citation>
    <scope>NUCLEOTIDE SEQUENCE [LARGE SCALE GENOMIC DNA]</scope>
    <source>
        <strain evidence="5 6">ATCC 43154</strain>
    </source>
</reference>
<feature type="signal peptide" evidence="3">
    <location>
        <begin position="1"/>
        <end position="20"/>
    </location>
</feature>
<dbReference type="STRING" id="758825.SAMN02982985_03291"/>
<keyword evidence="6" id="KW-1185">Reference proteome</keyword>
<keyword evidence="2 3" id="KW-0732">Signal</keyword>
<protein>
    <submittedName>
        <fullName evidence="5">Amino acid/amide ABC transporter substrate-binding protein, HAAT family</fullName>
    </submittedName>
</protein>
<evidence type="ECO:0000313" key="6">
    <source>
        <dbReference type="Proteomes" id="UP000199470"/>
    </source>
</evidence>
<evidence type="ECO:0000256" key="3">
    <source>
        <dbReference type="SAM" id="SignalP"/>
    </source>
</evidence>
<comment type="similarity">
    <text evidence="1">Belongs to the leucine-binding protein family.</text>
</comment>
<name>A0A1I4P691_9BURK</name>
<sequence>MKFCTIIIPAALALLLGACGDWDAPAAARARRAAEGGDIVIGAAWPFSGGKGELWQGIELASGELNAAGGVLGRKLRIVKADDESSLAKGRLVAQQFAEDRDMVAVIGHLNSYIALPASSIYQGAGLVYLTPGASSYRINDQGFALCFRSTPSNRSIGRRMAEDVAAQGHKRVAVYYVKDTNSQNMANYFEQRAQELGLSIVDRRAYLHGSRDFSEVIGNWRDLYQFDALFLAASMPESGHIIAQARKLGLRQPIFGSEGIDDNWLMQVAGAAAEGVRLPEFVVRDEANDEYRRFSALYQRRYGAAPSAIAAQGYDSLRLLAQAIGKAGSSAPERIAAALHATRGWRGATGEYSFEANGDIPHKHIAIKMVRNGRFATQAEAAAR</sequence>
<dbReference type="PANTHER" id="PTHR47151:SF2">
    <property type="entry name" value="AMINO ACID BINDING PROTEIN"/>
    <property type="match status" value="1"/>
</dbReference>
<feature type="chain" id="PRO_5011659033" evidence="3">
    <location>
        <begin position="21"/>
        <end position="385"/>
    </location>
</feature>
<dbReference type="InterPro" id="IPR028081">
    <property type="entry name" value="Leu-bd"/>
</dbReference>
<dbReference type="SUPFAM" id="SSF53822">
    <property type="entry name" value="Periplasmic binding protein-like I"/>
    <property type="match status" value="1"/>
</dbReference>
<proteinExistence type="inferred from homology"/>
<evidence type="ECO:0000259" key="4">
    <source>
        <dbReference type="Pfam" id="PF13458"/>
    </source>
</evidence>
<dbReference type="CDD" id="cd06344">
    <property type="entry name" value="PBP1_ABC_HAAT-like"/>
    <property type="match status" value="1"/>
</dbReference>
<dbReference type="Pfam" id="PF13458">
    <property type="entry name" value="Peripla_BP_6"/>
    <property type="match status" value="1"/>
</dbReference>
<evidence type="ECO:0000256" key="2">
    <source>
        <dbReference type="ARBA" id="ARBA00022729"/>
    </source>
</evidence>